<feature type="transmembrane region" description="Helical" evidence="1">
    <location>
        <begin position="36"/>
        <end position="55"/>
    </location>
</feature>
<dbReference type="EMBL" id="SJPN01000001">
    <property type="protein sequence ID" value="TWU08311.1"/>
    <property type="molecule type" value="Genomic_DNA"/>
</dbReference>
<dbReference type="RefSeq" id="WP_146518376.1">
    <property type="nucleotide sequence ID" value="NZ_CP151726.1"/>
</dbReference>
<protein>
    <submittedName>
        <fullName evidence="2">Uncharacterized protein</fullName>
    </submittedName>
</protein>
<keyword evidence="1" id="KW-1133">Transmembrane helix</keyword>
<evidence type="ECO:0000313" key="2">
    <source>
        <dbReference type="EMBL" id="TWU08311.1"/>
    </source>
</evidence>
<proteinExistence type="predicted"/>
<evidence type="ECO:0000256" key="1">
    <source>
        <dbReference type="SAM" id="Phobius"/>
    </source>
</evidence>
<dbReference type="AlphaFoldDB" id="A0A5C6BA43"/>
<organism evidence="2 3">
    <name type="scientific">Stieleria varia</name>
    <dbReference type="NCBI Taxonomy" id="2528005"/>
    <lineage>
        <taxon>Bacteria</taxon>
        <taxon>Pseudomonadati</taxon>
        <taxon>Planctomycetota</taxon>
        <taxon>Planctomycetia</taxon>
        <taxon>Pirellulales</taxon>
        <taxon>Pirellulaceae</taxon>
        <taxon>Stieleria</taxon>
    </lineage>
</organism>
<accession>A0A5C6BA43</accession>
<evidence type="ECO:0000313" key="3">
    <source>
        <dbReference type="Proteomes" id="UP000320176"/>
    </source>
</evidence>
<sequence>MIRFSFASLPICSLIFGFVLLVSALASYLGVWTAPAIAWIALSALSLLAAGIDSLRLTRRCSRPGPGSESAPEQFARWIQQQSDDLLARERTINAKALALQQLMQFPDALDLGRGTADVLAHEKTPGPGSIDPMARHDRELLDLIESKTHDVFDKIKRDHYRKADGEGKSIDTNAIRQDAHSLVMDVAKIYRPDQEDPFLQTNMELLARASGRGALRLLVALERLPGGVAQYDFQTIYRFVGNAVRTYGAYQKAKPYLDVASGLFLAGRVVASTNPVTLAAWWAASRATTYGASRLGLHVVDQQAVGLIRQLVEIIAIEVASLYSPMIRYRDIHWIYGVELVHLVSELQLSDKARMSAMREIAALQLPDEYARVSLLRHLAAGTTSRPDRYRPADVLSAADRSRVAQFLETFVLTHGLAAGGSGVSRAAIDQWQTAASQRLDVQFQATEIDATPEQQLQSCVWSLAAFLLEHGELEPEAMLNHLQDTKTWKSSDTSDQSRWQDSLLSDPPFIYQWPAVKPKTPLCNDFLADLAKLSAHCCSPQWEPIQNNESPESIRVMRSPGVDAVSVTAYHLRGDGREWMQEYQRETERVLVAEMKQNPTPPIPPATQTALQCLSGGKPLRFLYSDVTFHSSAKHVIKDALVTCIDSELIVFSHHQIAGAEDELIHVHCRWPLGEVRAEKISGYVRSDCRLFRSGSSDESAKTVVITGSMLRSYDTYFQALLDSVTR</sequence>
<keyword evidence="3" id="KW-1185">Reference proteome</keyword>
<comment type="caution">
    <text evidence="2">The sequence shown here is derived from an EMBL/GenBank/DDBJ whole genome shotgun (WGS) entry which is preliminary data.</text>
</comment>
<dbReference type="OrthoDB" id="251692at2"/>
<keyword evidence="1" id="KW-0472">Membrane</keyword>
<name>A0A5C6BA43_9BACT</name>
<reference evidence="2 3" key="1">
    <citation type="submission" date="2019-02" db="EMBL/GenBank/DDBJ databases">
        <title>Deep-cultivation of Planctomycetes and their phenomic and genomic characterization uncovers novel biology.</title>
        <authorList>
            <person name="Wiegand S."/>
            <person name="Jogler M."/>
            <person name="Boedeker C."/>
            <person name="Pinto D."/>
            <person name="Vollmers J."/>
            <person name="Rivas-Marin E."/>
            <person name="Kohn T."/>
            <person name="Peeters S.H."/>
            <person name="Heuer A."/>
            <person name="Rast P."/>
            <person name="Oberbeckmann S."/>
            <person name="Bunk B."/>
            <person name="Jeske O."/>
            <person name="Meyerdierks A."/>
            <person name="Storesund J.E."/>
            <person name="Kallscheuer N."/>
            <person name="Luecker S."/>
            <person name="Lage O.M."/>
            <person name="Pohl T."/>
            <person name="Merkel B.J."/>
            <person name="Hornburger P."/>
            <person name="Mueller R.-W."/>
            <person name="Bruemmer F."/>
            <person name="Labrenz M."/>
            <person name="Spormann A.M."/>
            <person name="Op Den Camp H."/>
            <person name="Overmann J."/>
            <person name="Amann R."/>
            <person name="Jetten M.S.M."/>
            <person name="Mascher T."/>
            <person name="Medema M.H."/>
            <person name="Devos D.P."/>
            <person name="Kaster A.-K."/>
            <person name="Ovreas L."/>
            <person name="Rohde M."/>
            <person name="Galperin M.Y."/>
            <person name="Jogler C."/>
        </authorList>
    </citation>
    <scope>NUCLEOTIDE SEQUENCE [LARGE SCALE GENOMIC DNA]</scope>
    <source>
        <strain evidence="2 3">Pla52n</strain>
    </source>
</reference>
<gene>
    <name evidence="2" type="ORF">Pla52n_08930</name>
</gene>
<dbReference type="Proteomes" id="UP000320176">
    <property type="component" value="Unassembled WGS sequence"/>
</dbReference>
<keyword evidence="1" id="KW-0812">Transmembrane</keyword>